<accession>F7NPI6</accession>
<gene>
    <name evidence="7" type="ORF">ALO_20157</name>
</gene>
<evidence type="ECO:0000256" key="3">
    <source>
        <dbReference type="ARBA" id="ARBA00022692"/>
    </source>
</evidence>
<name>F7NPI6_9FIRM</name>
<protein>
    <submittedName>
        <fullName evidence="7">Inner-membrane translocator</fullName>
    </submittedName>
</protein>
<feature type="transmembrane region" description="Helical" evidence="6">
    <location>
        <begin position="85"/>
        <end position="104"/>
    </location>
</feature>
<dbReference type="InterPro" id="IPR001851">
    <property type="entry name" value="ABC_transp_permease"/>
</dbReference>
<organism evidence="7 8">
    <name type="scientific">Acetonema longum DSM 6540</name>
    <dbReference type="NCBI Taxonomy" id="1009370"/>
    <lineage>
        <taxon>Bacteria</taxon>
        <taxon>Bacillati</taxon>
        <taxon>Bacillota</taxon>
        <taxon>Negativicutes</taxon>
        <taxon>Acetonemataceae</taxon>
        <taxon>Acetonema</taxon>
    </lineage>
</organism>
<dbReference type="Proteomes" id="UP000003240">
    <property type="component" value="Unassembled WGS sequence"/>
</dbReference>
<feature type="transmembrane region" description="Helical" evidence="6">
    <location>
        <begin position="12"/>
        <end position="32"/>
    </location>
</feature>
<keyword evidence="2" id="KW-1003">Cell membrane</keyword>
<dbReference type="eggNOG" id="COG4120">
    <property type="taxonomic scope" value="Bacteria"/>
</dbReference>
<dbReference type="PANTHER" id="PTHR32196:SF69">
    <property type="entry name" value="BRANCHED-CHAIN AMINO ACID TRANSPORT SYSTEM, PERMEASE PROTEIN"/>
    <property type="match status" value="1"/>
</dbReference>
<evidence type="ECO:0000256" key="6">
    <source>
        <dbReference type="SAM" id="Phobius"/>
    </source>
</evidence>
<evidence type="ECO:0000256" key="2">
    <source>
        <dbReference type="ARBA" id="ARBA00022475"/>
    </source>
</evidence>
<keyword evidence="3 6" id="KW-0812">Transmembrane</keyword>
<evidence type="ECO:0000256" key="5">
    <source>
        <dbReference type="ARBA" id="ARBA00023136"/>
    </source>
</evidence>
<dbReference type="STRING" id="1009370.ALO_20157"/>
<feature type="transmembrane region" description="Helical" evidence="6">
    <location>
        <begin position="58"/>
        <end position="78"/>
    </location>
</feature>
<comment type="subcellular location">
    <subcellularLocation>
        <location evidence="1">Cell membrane</location>
        <topology evidence="1">Multi-pass membrane protein</topology>
    </subcellularLocation>
</comment>
<reference evidence="7 8" key="1">
    <citation type="journal article" date="2011" name="EMBO J.">
        <title>Structural diversity of bacterial flagellar motors.</title>
        <authorList>
            <person name="Chen S."/>
            <person name="Beeby M."/>
            <person name="Murphy G.E."/>
            <person name="Leadbetter J.R."/>
            <person name="Hendrixson D.R."/>
            <person name="Briegel A."/>
            <person name="Li Z."/>
            <person name="Shi J."/>
            <person name="Tocheva E.I."/>
            <person name="Muller A."/>
            <person name="Dobro M.J."/>
            <person name="Jensen G.J."/>
        </authorList>
    </citation>
    <scope>NUCLEOTIDE SEQUENCE [LARGE SCALE GENOMIC DNA]</scope>
    <source>
        <strain evidence="7 8">DSM 6540</strain>
    </source>
</reference>
<dbReference type="GO" id="GO:0005886">
    <property type="term" value="C:plasma membrane"/>
    <property type="evidence" value="ECO:0007669"/>
    <property type="project" value="UniProtKB-SubCell"/>
</dbReference>
<dbReference type="AlphaFoldDB" id="F7NPI6"/>
<evidence type="ECO:0000256" key="4">
    <source>
        <dbReference type="ARBA" id="ARBA00022989"/>
    </source>
</evidence>
<keyword evidence="8" id="KW-1185">Reference proteome</keyword>
<comment type="caution">
    <text evidence="7">The sequence shown here is derived from an EMBL/GenBank/DDBJ whole genome shotgun (WGS) entry which is preliminary data.</text>
</comment>
<sequence length="309" mass="32218">MDDLIISTVSQGLLWSIMAMGVFLTFRILNIADLSVEGSFPLGGAVAAVLLAGDHNPVVAILAAGIAGMLAGAVTGLLHTKLKIPALMAGILTMIALYSVNLRIMGKANLSLLNIDTVYTGLAFLHLSSNLTTFLVGLIIALFIPLLLYWFFGTEIGMALRATGNNLQMIRALGVNTDHMLLLGLMISNGLVAAAGAFIAQDNGFADVGMGVGTIVIGLASVIIGEVLFGAKDFKNSLISVVLGSVAYRIVIATVLYLGMPPNDLKLFTAVLVGMALSLPLFKAKWDSRKAGAKCCESTASAKHSSPAL</sequence>
<evidence type="ECO:0000313" key="8">
    <source>
        <dbReference type="Proteomes" id="UP000003240"/>
    </source>
</evidence>
<feature type="transmembrane region" description="Helical" evidence="6">
    <location>
        <begin position="212"/>
        <end position="231"/>
    </location>
</feature>
<dbReference type="Pfam" id="PF02653">
    <property type="entry name" value="BPD_transp_2"/>
    <property type="match status" value="1"/>
</dbReference>
<dbReference type="GO" id="GO:0022857">
    <property type="term" value="F:transmembrane transporter activity"/>
    <property type="evidence" value="ECO:0007669"/>
    <property type="project" value="InterPro"/>
</dbReference>
<proteinExistence type="predicted"/>
<dbReference type="RefSeq" id="WP_004099310.1">
    <property type="nucleotide sequence ID" value="NZ_AFGF01000246.1"/>
</dbReference>
<feature type="transmembrane region" description="Helical" evidence="6">
    <location>
        <begin position="131"/>
        <end position="152"/>
    </location>
</feature>
<feature type="transmembrane region" description="Helical" evidence="6">
    <location>
        <begin position="265"/>
        <end position="282"/>
    </location>
</feature>
<keyword evidence="5 6" id="KW-0472">Membrane</keyword>
<evidence type="ECO:0000313" key="7">
    <source>
        <dbReference type="EMBL" id="EGO62046.1"/>
    </source>
</evidence>
<dbReference type="PANTHER" id="PTHR32196">
    <property type="entry name" value="ABC TRANSPORTER PERMEASE PROTEIN YPHD-RELATED-RELATED"/>
    <property type="match status" value="1"/>
</dbReference>
<keyword evidence="4 6" id="KW-1133">Transmembrane helix</keyword>
<evidence type="ECO:0000256" key="1">
    <source>
        <dbReference type="ARBA" id="ARBA00004651"/>
    </source>
</evidence>
<dbReference type="CDD" id="cd06574">
    <property type="entry name" value="TM_PBP1_branched-chain-AA_like"/>
    <property type="match status" value="1"/>
</dbReference>
<dbReference type="OrthoDB" id="9778389at2"/>
<feature type="transmembrane region" description="Helical" evidence="6">
    <location>
        <begin position="238"/>
        <end position="259"/>
    </location>
</feature>
<feature type="transmembrane region" description="Helical" evidence="6">
    <location>
        <begin position="180"/>
        <end position="200"/>
    </location>
</feature>
<dbReference type="EMBL" id="AFGF01000246">
    <property type="protein sequence ID" value="EGO62046.1"/>
    <property type="molecule type" value="Genomic_DNA"/>
</dbReference>